<dbReference type="HOGENOM" id="CLU_3093078_0_0_1"/>
<organism evidence="1 2">
    <name type="scientific">Piloderma croceum (strain F 1598)</name>
    <dbReference type="NCBI Taxonomy" id="765440"/>
    <lineage>
        <taxon>Eukaryota</taxon>
        <taxon>Fungi</taxon>
        <taxon>Dikarya</taxon>
        <taxon>Basidiomycota</taxon>
        <taxon>Agaricomycotina</taxon>
        <taxon>Agaricomycetes</taxon>
        <taxon>Agaricomycetidae</taxon>
        <taxon>Atheliales</taxon>
        <taxon>Atheliaceae</taxon>
        <taxon>Piloderma</taxon>
    </lineage>
</organism>
<proteinExistence type="predicted"/>
<sequence length="52" mass="5607">GSNNKAFCLTLDDSLRVIAHLPCPLAGPSYLMTASEVVTLHFAREVLKLPVP</sequence>
<dbReference type="AlphaFoldDB" id="A0A0C3ALU0"/>
<dbReference type="InParanoid" id="A0A0C3ALU0"/>
<dbReference type="EMBL" id="KN833054">
    <property type="protein sequence ID" value="KIM74863.1"/>
    <property type="molecule type" value="Genomic_DNA"/>
</dbReference>
<feature type="non-terminal residue" evidence="1">
    <location>
        <position position="1"/>
    </location>
</feature>
<evidence type="ECO:0000313" key="2">
    <source>
        <dbReference type="Proteomes" id="UP000054166"/>
    </source>
</evidence>
<name>A0A0C3ALU0_PILCF</name>
<gene>
    <name evidence="1" type="ORF">PILCRDRAFT_37252</name>
</gene>
<dbReference type="OrthoDB" id="2831558at2759"/>
<dbReference type="Proteomes" id="UP000054166">
    <property type="component" value="Unassembled WGS sequence"/>
</dbReference>
<reference evidence="2" key="2">
    <citation type="submission" date="2015-01" db="EMBL/GenBank/DDBJ databases">
        <title>Evolutionary Origins and Diversification of the Mycorrhizal Mutualists.</title>
        <authorList>
            <consortium name="DOE Joint Genome Institute"/>
            <consortium name="Mycorrhizal Genomics Consortium"/>
            <person name="Kohler A."/>
            <person name="Kuo A."/>
            <person name="Nagy L.G."/>
            <person name="Floudas D."/>
            <person name="Copeland A."/>
            <person name="Barry K.W."/>
            <person name="Cichocki N."/>
            <person name="Veneault-Fourrey C."/>
            <person name="LaButti K."/>
            <person name="Lindquist E.A."/>
            <person name="Lipzen A."/>
            <person name="Lundell T."/>
            <person name="Morin E."/>
            <person name="Murat C."/>
            <person name="Riley R."/>
            <person name="Ohm R."/>
            <person name="Sun H."/>
            <person name="Tunlid A."/>
            <person name="Henrissat B."/>
            <person name="Grigoriev I.V."/>
            <person name="Hibbett D.S."/>
            <person name="Martin F."/>
        </authorList>
    </citation>
    <scope>NUCLEOTIDE SEQUENCE [LARGE SCALE GENOMIC DNA]</scope>
    <source>
        <strain evidence="2">F 1598</strain>
    </source>
</reference>
<protein>
    <submittedName>
        <fullName evidence="1">Uncharacterized protein</fullName>
    </submittedName>
</protein>
<accession>A0A0C3ALU0</accession>
<evidence type="ECO:0000313" key="1">
    <source>
        <dbReference type="EMBL" id="KIM74863.1"/>
    </source>
</evidence>
<feature type="non-terminal residue" evidence="1">
    <location>
        <position position="52"/>
    </location>
</feature>
<reference evidence="1 2" key="1">
    <citation type="submission" date="2014-04" db="EMBL/GenBank/DDBJ databases">
        <authorList>
            <consortium name="DOE Joint Genome Institute"/>
            <person name="Kuo A."/>
            <person name="Tarkka M."/>
            <person name="Buscot F."/>
            <person name="Kohler A."/>
            <person name="Nagy L.G."/>
            <person name="Floudas D."/>
            <person name="Copeland A."/>
            <person name="Barry K.W."/>
            <person name="Cichocki N."/>
            <person name="Veneault-Fourrey C."/>
            <person name="LaButti K."/>
            <person name="Lindquist E.A."/>
            <person name="Lipzen A."/>
            <person name="Lundell T."/>
            <person name="Morin E."/>
            <person name="Murat C."/>
            <person name="Sun H."/>
            <person name="Tunlid A."/>
            <person name="Henrissat B."/>
            <person name="Grigoriev I.V."/>
            <person name="Hibbett D.S."/>
            <person name="Martin F."/>
            <person name="Nordberg H.P."/>
            <person name="Cantor M.N."/>
            <person name="Hua S.X."/>
        </authorList>
    </citation>
    <scope>NUCLEOTIDE SEQUENCE [LARGE SCALE GENOMIC DNA]</scope>
    <source>
        <strain evidence="1 2">F 1598</strain>
    </source>
</reference>
<keyword evidence="2" id="KW-1185">Reference proteome</keyword>